<dbReference type="Gene3D" id="3.40.190.290">
    <property type="match status" value="1"/>
</dbReference>
<dbReference type="Pfam" id="PF03466">
    <property type="entry name" value="LysR_substrate"/>
    <property type="match status" value="1"/>
</dbReference>
<proteinExistence type="inferred from homology"/>
<evidence type="ECO:0000256" key="3">
    <source>
        <dbReference type="ARBA" id="ARBA00023125"/>
    </source>
</evidence>
<feature type="domain" description="HTH lysR-type" evidence="5">
    <location>
        <begin position="1"/>
        <end position="59"/>
    </location>
</feature>
<dbReference type="PANTHER" id="PTHR30537">
    <property type="entry name" value="HTH-TYPE TRANSCRIPTIONAL REGULATOR"/>
    <property type="match status" value="1"/>
</dbReference>
<dbReference type="EMBL" id="CP104450">
    <property type="protein sequence ID" value="UXE36062.1"/>
    <property type="molecule type" value="Genomic_DNA"/>
</dbReference>
<accession>A0A855EYB1</accession>
<evidence type="ECO:0000256" key="4">
    <source>
        <dbReference type="ARBA" id="ARBA00023163"/>
    </source>
</evidence>
<comment type="similarity">
    <text evidence="1">Belongs to the LysR transcriptional regulatory family.</text>
</comment>
<dbReference type="PANTHER" id="PTHR30537:SF30">
    <property type="entry name" value="TRANSCRIPTIONAL REGULATOR-RELATED"/>
    <property type="match status" value="1"/>
</dbReference>
<dbReference type="AlphaFoldDB" id="A0A855EYB1"/>
<sequence length="310" mass="33932">MDMILAMRVYARVVERGSISQAAKDLHMGQSSVSETLTRLEKYLAVRLLMRNPRAITCTDYGMTFYNHSKIVLAAAAEAIRAVTPTEDRLAGTLRLSSPCCFGETVVPELLALLYAAYPLLKIDLTLNDAIVDPVTEGVDISLRLGKLANGIFIAHPLGQVERKLVASAEYLRNSEAITVPEQLRHHPFIRVKGIFDGGDLILYDEDGVVVHTRINTVVATTHWSSIYGLVKRGIGIGVLQAPACMKEISNGEMVELLPGYHIPAFDLHALTPPQKPISPAINQVISFLKTTVPSLLAQYHASAINIRRG</sequence>
<dbReference type="InterPro" id="IPR058163">
    <property type="entry name" value="LysR-type_TF_proteobact-type"/>
</dbReference>
<name>A0A855EYB1_RAOOR</name>
<dbReference type="InterPro" id="IPR036390">
    <property type="entry name" value="WH_DNA-bd_sf"/>
</dbReference>
<dbReference type="GO" id="GO:0006351">
    <property type="term" value="P:DNA-templated transcription"/>
    <property type="evidence" value="ECO:0007669"/>
    <property type="project" value="TreeGrafter"/>
</dbReference>
<organism evidence="6 8">
    <name type="scientific">Raoultella ornithinolytica</name>
    <name type="common">Klebsiella ornithinolytica</name>
    <dbReference type="NCBI Taxonomy" id="54291"/>
    <lineage>
        <taxon>Bacteria</taxon>
        <taxon>Pseudomonadati</taxon>
        <taxon>Pseudomonadota</taxon>
        <taxon>Gammaproteobacteria</taxon>
        <taxon>Enterobacterales</taxon>
        <taxon>Enterobacteriaceae</taxon>
        <taxon>Klebsiella/Raoultella group</taxon>
        <taxon>Raoultella</taxon>
    </lineage>
</organism>
<dbReference type="Gene3D" id="1.10.10.10">
    <property type="entry name" value="Winged helix-like DNA-binding domain superfamily/Winged helix DNA-binding domain"/>
    <property type="match status" value="1"/>
</dbReference>
<gene>
    <name evidence="6" type="ORF">CFY86_13310</name>
    <name evidence="7" type="ORF">N2J37_15980</name>
</gene>
<dbReference type="Proteomes" id="UP001064206">
    <property type="component" value="Chromosome"/>
</dbReference>
<dbReference type="RefSeq" id="WP_064357037.1">
    <property type="nucleotide sequence ID" value="NZ_AP019669.1"/>
</dbReference>
<dbReference type="PRINTS" id="PR00039">
    <property type="entry name" value="HTHLYSR"/>
</dbReference>
<dbReference type="Proteomes" id="UP000229713">
    <property type="component" value="Unassembled WGS sequence"/>
</dbReference>
<evidence type="ECO:0000259" key="5">
    <source>
        <dbReference type="PROSITE" id="PS50931"/>
    </source>
</evidence>
<reference evidence="6 8" key="1">
    <citation type="submission" date="2017-07" db="EMBL/GenBank/DDBJ databases">
        <title>Raoultella ornithinolytica strain HH3 draft genome.</title>
        <authorList>
            <person name="Duceppe M.-O."/>
            <person name="Huang H."/>
            <person name="Phipps-Todd B."/>
        </authorList>
    </citation>
    <scope>NUCLEOTIDE SEQUENCE [LARGE SCALE GENOMIC DNA]</scope>
    <source>
        <strain evidence="6 8">HH3</strain>
    </source>
</reference>
<dbReference type="SUPFAM" id="SSF46785">
    <property type="entry name" value="Winged helix' DNA-binding domain"/>
    <property type="match status" value="1"/>
</dbReference>
<dbReference type="SUPFAM" id="SSF53850">
    <property type="entry name" value="Periplasmic binding protein-like II"/>
    <property type="match status" value="1"/>
</dbReference>
<dbReference type="GO" id="GO:0003700">
    <property type="term" value="F:DNA-binding transcription factor activity"/>
    <property type="evidence" value="ECO:0007669"/>
    <property type="project" value="InterPro"/>
</dbReference>
<reference evidence="7" key="2">
    <citation type="submission" date="2022-09" db="EMBL/GenBank/DDBJ databases">
        <title>Multidrug resistance Raoultella ornithinolytica Strain MQB_Silv_108.</title>
        <authorList>
            <person name="Quintela-Baluja M."/>
        </authorList>
    </citation>
    <scope>NUCLEOTIDE SEQUENCE</scope>
    <source>
        <strain evidence="7">MQB_Silv_108</strain>
    </source>
</reference>
<evidence type="ECO:0000313" key="8">
    <source>
        <dbReference type="Proteomes" id="UP000229713"/>
    </source>
</evidence>
<dbReference type="Pfam" id="PF00126">
    <property type="entry name" value="HTH_1"/>
    <property type="match status" value="1"/>
</dbReference>
<evidence type="ECO:0000256" key="1">
    <source>
        <dbReference type="ARBA" id="ARBA00009437"/>
    </source>
</evidence>
<keyword evidence="4" id="KW-0804">Transcription</keyword>
<dbReference type="InterPro" id="IPR005119">
    <property type="entry name" value="LysR_subst-bd"/>
</dbReference>
<dbReference type="CDD" id="cd08422">
    <property type="entry name" value="PBP2_CrgA_like"/>
    <property type="match status" value="1"/>
</dbReference>
<evidence type="ECO:0000256" key="2">
    <source>
        <dbReference type="ARBA" id="ARBA00023015"/>
    </source>
</evidence>
<keyword evidence="2" id="KW-0805">Transcription regulation</keyword>
<dbReference type="InterPro" id="IPR000847">
    <property type="entry name" value="LysR_HTH_N"/>
</dbReference>
<dbReference type="PROSITE" id="PS50931">
    <property type="entry name" value="HTH_LYSR"/>
    <property type="match status" value="1"/>
</dbReference>
<dbReference type="GO" id="GO:0043565">
    <property type="term" value="F:sequence-specific DNA binding"/>
    <property type="evidence" value="ECO:0007669"/>
    <property type="project" value="TreeGrafter"/>
</dbReference>
<evidence type="ECO:0000313" key="7">
    <source>
        <dbReference type="EMBL" id="UXE36062.1"/>
    </source>
</evidence>
<dbReference type="InterPro" id="IPR036388">
    <property type="entry name" value="WH-like_DNA-bd_sf"/>
</dbReference>
<dbReference type="EMBL" id="NKYI01000020">
    <property type="protein sequence ID" value="PIK83729.1"/>
    <property type="molecule type" value="Genomic_DNA"/>
</dbReference>
<keyword evidence="3" id="KW-0238">DNA-binding</keyword>
<protein>
    <submittedName>
        <fullName evidence="6">LysR family transcriptional regulator</fullName>
    </submittedName>
</protein>
<dbReference type="GeneID" id="93754157"/>
<evidence type="ECO:0000313" key="6">
    <source>
        <dbReference type="EMBL" id="PIK83729.1"/>
    </source>
</evidence>